<dbReference type="PANTHER" id="PTHR40780">
    <property type="entry name" value="DUF3669 DOMAIN-CONTAINING PROTEIN"/>
    <property type="match status" value="1"/>
</dbReference>
<dbReference type="AlphaFoldDB" id="A0A2S4KR13"/>
<evidence type="ECO:0008006" key="3">
    <source>
        <dbReference type="Google" id="ProtNLM"/>
    </source>
</evidence>
<dbReference type="OrthoDB" id="2993351at2759"/>
<proteinExistence type="predicted"/>
<keyword evidence="2" id="KW-1185">Reference proteome</keyword>
<sequence length="217" mass="24096">MSATSPAAEAAQAIFAQDGQPFVAKLSRSDDQDAPWNDYAQLVAIEEQSKAYEVDVKTPACCFFVPGDDAEFFKQHPRLVEAAQHVCNLRSSVLLSEHIPRSRGQLARADGQVLRATDQAQSHGRCRQRRLSGEGIPRLHARQERRRHVLLVEELQDAPESMADMQLDEMGAAMAVMHWAAKTDARDVEFVLGCPSKKSKTRLAMNAQDINALESTR</sequence>
<dbReference type="PANTHER" id="PTHR40780:SF2">
    <property type="entry name" value="DUF3669 DOMAIN-CONTAINING PROTEIN"/>
    <property type="match status" value="1"/>
</dbReference>
<name>A0A2S4KR13_9HYPO</name>
<dbReference type="EMBL" id="PKSG01000826">
    <property type="protein sequence ID" value="POR32610.1"/>
    <property type="molecule type" value="Genomic_DNA"/>
</dbReference>
<reference evidence="1 2" key="1">
    <citation type="submission" date="2018-01" db="EMBL/GenBank/DDBJ databases">
        <title>Harnessing the power of phylogenomics to disentangle the directionality and signatures of interkingdom host jumping in the parasitic fungal genus Tolypocladium.</title>
        <authorList>
            <person name="Quandt C.A."/>
            <person name="Patterson W."/>
            <person name="Spatafora J.W."/>
        </authorList>
    </citation>
    <scope>NUCLEOTIDE SEQUENCE [LARGE SCALE GENOMIC DNA]</scope>
    <source>
        <strain evidence="1 2">NRBC 100945</strain>
    </source>
</reference>
<evidence type="ECO:0000313" key="2">
    <source>
        <dbReference type="Proteomes" id="UP000237481"/>
    </source>
</evidence>
<gene>
    <name evidence="1" type="ORF">TPAR_07178</name>
</gene>
<comment type="caution">
    <text evidence="1">The sequence shown here is derived from an EMBL/GenBank/DDBJ whole genome shotgun (WGS) entry which is preliminary data.</text>
</comment>
<organism evidence="1 2">
    <name type="scientific">Tolypocladium paradoxum</name>
    <dbReference type="NCBI Taxonomy" id="94208"/>
    <lineage>
        <taxon>Eukaryota</taxon>
        <taxon>Fungi</taxon>
        <taxon>Dikarya</taxon>
        <taxon>Ascomycota</taxon>
        <taxon>Pezizomycotina</taxon>
        <taxon>Sordariomycetes</taxon>
        <taxon>Hypocreomycetidae</taxon>
        <taxon>Hypocreales</taxon>
        <taxon>Ophiocordycipitaceae</taxon>
        <taxon>Tolypocladium</taxon>
    </lineage>
</organism>
<evidence type="ECO:0000313" key="1">
    <source>
        <dbReference type="EMBL" id="POR32610.1"/>
    </source>
</evidence>
<dbReference type="Proteomes" id="UP000237481">
    <property type="component" value="Unassembled WGS sequence"/>
</dbReference>
<protein>
    <recommendedName>
        <fullName evidence="3">DUF3669 domain-containing protein</fullName>
    </recommendedName>
</protein>
<accession>A0A2S4KR13</accession>